<gene>
    <name evidence="1" type="ORF">F511_39067</name>
</gene>
<evidence type="ECO:0000313" key="2">
    <source>
        <dbReference type="Proteomes" id="UP000250235"/>
    </source>
</evidence>
<organism evidence="1 2">
    <name type="scientific">Dorcoceras hygrometricum</name>
    <dbReference type="NCBI Taxonomy" id="472368"/>
    <lineage>
        <taxon>Eukaryota</taxon>
        <taxon>Viridiplantae</taxon>
        <taxon>Streptophyta</taxon>
        <taxon>Embryophyta</taxon>
        <taxon>Tracheophyta</taxon>
        <taxon>Spermatophyta</taxon>
        <taxon>Magnoliopsida</taxon>
        <taxon>eudicotyledons</taxon>
        <taxon>Gunneridae</taxon>
        <taxon>Pentapetalae</taxon>
        <taxon>asterids</taxon>
        <taxon>lamiids</taxon>
        <taxon>Lamiales</taxon>
        <taxon>Gesneriaceae</taxon>
        <taxon>Didymocarpoideae</taxon>
        <taxon>Trichosporeae</taxon>
        <taxon>Loxocarpinae</taxon>
        <taxon>Dorcoceras</taxon>
    </lineage>
</organism>
<proteinExistence type="predicted"/>
<dbReference type="Proteomes" id="UP000250235">
    <property type="component" value="Unassembled WGS sequence"/>
</dbReference>
<dbReference type="AlphaFoldDB" id="A0A2Z7CIR0"/>
<protein>
    <submittedName>
        <fullName evidence="1">Uncharacterized protein</fullName>
    </submittedName>
</protein>
<sequence length="204" mass="23514">MSDYDEWVHFHTTVRLNTVSPITPIESLSKIEDQFLFWAEIEQVSELFQRRMLVLYKMYEMEIQKRVDEHCANFNPAEPSVNYDYMCIRFLSRKLKEIVKQHRALQSLAGLPFLAPEASIAGDAANVDLPQITWSEAHQLLLTGAREKRKIPAIEFSTQAEQAQSAAKQTAQQEGQVEEIVRTVEDVEETEAMNYQHQAQGNEQ</sequence>
<keyword evidence="2" id="KW-1185">Reference proteome</keyword>
<dbReference type="EMBL" id="KQ996570">
    <property type="protein sequence ID" value="KZV44666.1"/>
    <property type="molecule type" value="Genomic_DNA"/>
</dbReference>
<reference evidence="1 2" key="1">
    <citation type="journal article" date="2015" name="Proc. Natl. Acad. Sci. U.S.A.">
        <title>The resurrection genome of Boea hygrometrica: A blueprint for survival of dehydration.</title>
        <authorList>
            <person name="Xiao L."/>
            <person name="Yang G."/>
            <person name="Zhang L."/>
            <person name="Yang X."/>
            <person name="Zhao S."/>
            <person name="Ji Z."/>
            <person name="Zhou Q."/>
            <person name="Hu M."/>
            <person name="Wang Y."/>
            <person name="Chen M."/>
            <person name="Xu Y."/>
            <person name="Jin H."/>
            <person name="Xiao X."/>
            <person name="Hu G."/>
            <person name="Bao F."/>
            <person name="Hu Y."/>
            <person name="Wan P."/>
            <person name="Li L."/>
            <person name="Deng X."/>
            <person name="Kuang T."/>
            <person name="Xiang C."/>
            <person name="Zhu J.K."/>
            <person name="Oliver M.J."/>
            <person name="He Y."/>
        </authorList>
    </citation>
    <scope>NUCLEOTIDE SEQUENCE [LARGE SCALE GENOMIC DNA]</scope>
    <source>
        <strain evidence="2">cv. XS01</strain>
    </source>
</reference>
<evidence type="ECO:0000313" key="1">
    <source>
        <dbReference type="EMBL" id="KZV44666.1"/>
    </source>
</evidence>
<accession>A0A2Z7CIR0</accession>
<dbReference type="OrthoDB" id="1933455at2759"/>
<name>A0A2Z7CIR0_9LAMI</name>